<dbReference type="EMBL" id="JAHRHJ020003813">
    <property type="protein sequence ID" value="KAH9288732.1"/>
    <property type="molecule type" value="Genomic_DNA"/>
</dbReference>
<comment type="caution">
    <text evidence="2">The sequence shown here is derived from an EMBL/GenBank/DDBJ whole genome shotgun (WGS) entry which is preliminary data.</text>
</comment>
<dbReference type="AlphaFoldDB" id="A0AA38F5D3"/>
<keyword evidence="3" id="KW-1185">Reference proteome</keyword>
<feature type="region of interest" description="Disordered" evidence="1">
    <location>
        <begin position="32"/>
        <end position="76"/>
    </location>
</feature>
<proteinExistence type="predicted"/>
<accession>A0AA38F5D3</accession>
<name>A0AA38F5D3_TAXCH</name>
<protein>
    <submittedName>
        <fullName evidence="2">Uncharacterized protein</fullName>
    </submittedName>
</protein>
<dbReference type="Proteomes" id="UP000824469">
    <property type="component" value="Unassembled WGS sequence"/>
</dbReference>
<feature type="non-terminal residue" evidence="2">
    <location>
        <position position="76"/>
    </location>
</feature>
<evidence type="ECO:0000313" key="3">
    <source>
        <dbReference type="Proteomes" id="UP000824469"/>
    </source>
</evidence>
<reference evidence="2 3" key="1">
    <citation type="journal article" date="2021" name="Nat. Plants">
        <title>The Taxus genome provides insights into paclitaxel biosynthesis.</title>
        <authorList>
            <person name="Xiong X."/>
            <person name="Gou J."/>
            <person name="Liao Q."/>
            <person name="Li Y."/>
            <person name="Zhou Q."/>
            <person name="Bi G."/>
            <person name="Li C."/>
            <person name="Du R."/>
            <person name="Wang X."/>
            <person name="Sun T."/>
            <person name="Guo L."/>
            <person name="Liang H."/>
            <person name="Lu P."/>
            <person name="Wu Y."/>
            <person name="Zhang Z."/>
            <person name="Ro D.K."/>
            <person name="Shang Y."/>
            <person name="Huang S."/>
            <person name="Yan J."/>
        </authorList>
    </citation>
    <scope>NUCLEOTIDE SEQUENCE [LARGE SCALE GENOMIC DNA]</scope>
    <source>
        <strain evidence="2">Ta-2019</strain>
    </source>
</reference>
<feature type="compositionally biased region" description="Basic and acidic residues" evidence="1">
    <location>
        <begin position="38"/>
        <end position="55"/>
    </location>
</feature>
<evidence type="ECO:0000313" key="2">
    <source>
        <dbReference type="EMBL" id="KAH9288732.1"/>
    </source>
</evidence>
<sequence length="76" mass="7981">MEGKSTKQVRGVSDLGHGCVSTMLHGESFKHGLVKGGMRPDNREKGSGDVPRFAEEPCANPRVKSTDSPLTGIAGS</sequence>
<organism evidence="2 3">
    <name type="scientific">Taxus chinensis</name>
    <name type="common">Chinese yew</name>
    <name type="synonym">Taxus wallichiana var. chinensis</name>
    <dbReference type="NCBI Taxonomy" id="29808"/>
    <lineage>
        <taxon>Eukaryota</taxon>
        <taxon>Viridiplantae</taxon>
        <taxon>Streptophyta</taxon>
        <taxon>Embryophyta</taxon>
        <taxon>Tracheophyta</taxon>
        <taxon>Spermatophyta</taxon>
        <taxon>Pinopsida</taxon>
        <taxon>Pinidae</taxon>
        <taxon>Conifers II</taxon>
        <taxon>Cupressales</taxon>
        <taxon>Taxaceae</taxon>
        <taxon>Taxus</taxon>
    </lineage>
</organism>
<evidence type="ECO:0000256" key="1">
    <source>
        <dbReference type="SAM" id="MobiDB-lite"/>
    </source>
</evidence>
<gene>
    <name evidence="2" type="ORF">KI387_032849</name>
</gene>